<evidence type="ECO:0000313" key="2">
    <source>
        <dbReference type="Proteomes" id="UP001596087"/>
    </source>
</evidence>
<name>A0ABW0BQW6_9ACTN</name>
<dbReference type="EMBL" id="JBHSKD010000029">
    <property type="protein sequence ID" value="MFC5179620.1"/>
    <property type="molecule type" value="Genomic_DNA"/>
</dbReference>
<keyword evidence="2" id="KW-1185">Reference proteome</keyword>
<protein>
    <recommendedName>
        <fullName evidence="3">MarR family transcriptional regulator</fullName>
    </recommendedName>
</protein>
<evidence type="ECO:0000313" key="1">
    <source>
        <dbReference type="EMBL" id="MFC5179620.1"/>
    </source>
</evidence>
<accession>A0ABW0BQW6</accession>
<proteinExistence type="predicted"/>
<gene>
    <name evidence="1" type="ORF">ACFPGP_23305</name>
</gene>
<comment type="caution">
    <text evidence="1">The sequence shown here is derived from an EMBL/GenBank/DDBJ whole genome shotgun (WGS) entry which is preliminary data.</text>
</comment>
<sequence>MFSSNHGHVLVSSALDSEAWMRDVAEAVRITERAVQQIVRDLMGHDDLRKEKIVRRNRYEVVRGAHFRHDLEASVSLGDLLDLVVGHR</sequence>
<organism evidence="1 2">
    <name type="scientific">Nocardioides taihuensis</name>
    <dbReference type="NCBI Taxonomy" id="1835606"/>
    <lineage>
        <taxon>Bacteria</taxon>
        <taxon>Bacillati</taxon>
        <taxon>Actinomycetota</taxon>
        <taxon>Actinomycetes</taxon>
        <taxon>Propionibacteriales</taxon>
        <taxon>Nocardioidaceae</taxon>
        <taxon>Nocardioides</taxon>
    </lineage>
</organism>
<reference evidence="2" key="1">
    <citation type="journal article" date="2019" name="Int. J. Syst. Evol. Microbiol.">
        <title>The Global Catalogue of Microorganisms (GCM) 10K type strain sequencing project: providing services to taxonomists for standard genome sequencing and annotation.</title>
        <authorList>
            <consortium name="The Broad Institute Genomics Platform"/>
            <consortium name="The Broad Institute Genome Sequencing Center for Infectious Disease"/>
            <person name="Wu L."/>
            <person name="Ma J."/>
        </authorList>
    </citation>
    <scope>NUCLEOTIDE SEQUENCE [LARGE SCALE GENOMIC DNA]</scope>
    <source>
        <strain evidence="2">DFY41</strain>
    </source>
</reference>
<dbReference type="Proteomes" id="UP001596087">
    <property type="component" value="Unassembled WGS sequence"/>
</dbReference>
<dbReference type="RefSeq" id="WP_378593944.1">
    <property type="nucleotide sequence ID" value="NZ_JBHSKD010000029.1"/>
</dbReference>
<evidence type="ECO:0008006" key="3">
    <source>
        <dbReference type="Google" id="ProtNLM"/>
    </source>
</evidence>